<dbReference type="SMART" id="SM00184">
    <property type="entry name" value="RING"/>
    <property type="match status" value="1"/>
</dbReference>
<dbReference type="AlphaFoldDB" id="A0A8T3B776"/>
<dbReference type="InterPro" id="IPR013083">
    <property type="entry name" value="Znf_RING/FYVE/PHD"/>
</dbReference>
<keyword evidence="8" id="KW-1185">Reference proteome</keyword>
<dbReference type="InterPro" id="IPR017907">
    <property type="entry name" value="Znf_RING_CS"/>
</dbReference>
<accession>A0A8T3B776</accession>
<evidence type="ECO:0000256" key="2">
    <source>
        <dbReference type="ARBA" id="ARBA00022771"/>
    </source>
</evidence>
<evidence type="ECO:0000313" key="7">
    <source>
        <dbReference type="EMBL" id="KAI0504911.1"/>
    </source>
</evidence>
<dbReference type="SMR" id="A0A8T3B776"/>
<dbReference type="PROSITE" id="PS00518">
    <property type="entry name" value="ZF_RING_1"/>
    <property type="match status" value="1"/>
</dbReference>
<feature type="region of interest" description="Disordered" evidence="5">
    <location>
        <begin position="182"/>
        <end position="216"/>
    </location>
</feature>
<keyword evidence="2 4" id="KW-0863">Zinc-finger</keyword>
<evidence type="ECO:0000256" key="5">
    <source>
        <dbReference type="SAM" id="MobiDB-lite"/>
    </source>
</evidence>
<dbReference type="GO" id="GO:0008270">
    <property type="term" value="F:zinc ion binding"/>
    <property type="evidence" value="ECO:0007669"/>
    <property type="project" value="UniProtKB-KW"/>
</dbReference>
<dbReference type="Pfam" id="PF13923">
    <property type="entry name" value="zf-C3HC4_2"/>
    <property type="match status" value="1"/>
</dbReference>
<protein>
    <recommendedName>
        <fullName evidence="6">RING-type domain-containing protein</fullName>
    </recommendedName>
</protein>
<comment type="caution">
    <text evidence="7">The sequence shown here is derived from an EMBL/GenBank/DDBJ whole genome shotgun (WGS) entry which is preliminary data.</text>
</comment>
<evidence type="ECO:0000259" key="6">
    <source>
        <dbReference type="PROSITE" id="PS50089"/>
    </source>
</evidence>
<gene>
    <name evidence="7" type="ORF">KFK09_015865</name>
</gene>
<dbReference type="PANTHER" id="PTHR46537:SF3">
    <property type="entry name" value="E3 UBIQUITIN-PROTEIN LIGASE RING1A"/>
    <property type="match status" value="1"/>
</dbReference>
<organism evidence="7 8">
    <name type="scientific">Dendrobium nobile</name>
    <name type="common">Orchid</name>
    <dbReference type="NCBI Taxonomy" id="94219"/>
    <lineage>
        <taxon>Eukaryota</taxon>
        <taxon>Viridiplantae</taxon>
        <taxon>Streptophyta</taxon>
        <taxon>Embryophyta</taxon>
        <taxon>Tracheophyta</taxon>
        <taxon>Spermatophyta</taxon>
        <taxon>Magnoliopsida</taxon>
        <taxon>Liliopsida</taxon>
        <taxon>Asparagales</taxon>
        <taxon>Orchidaceae</taxon>
        <taxon>Epidendroideae</taxon>
        <taxon>Malaxideae</taxon>
        <taxon>Dendrobiinae</taxon>
        <taxon>Dendrobium</taxon>
    </lineage>
</organism>
<dbReference type="Proteomes" id="UP000829196">
    <property type="component" value="Unassembled WGS sequence"/>
</dbReference>
<dbReference type="EMBL" id="JAGYWB010000011">
    <property type="protein sequence ID" value="KAI0504911.1"/>
    <property type="molecule type" value="Genomic_DNA"/>
</dbReference>
<dbReference type="CDD" id="cd16531">
    <property type="entry name" value="RING-HC_RING1-like"/>
    <property type="match status" value="1"/>
</dbReference>
<sequence length="445" mass="49538">MLDQKLATLSPSSDDFSAAATTADTPVDAPYAGGGDEVKSKPPQIPLPGSRQSQRAIDSEGEDGRTSSQSCDEKDEYVLVKLEDVSKEVECPLCFEIIRKTRAFMECLHRFCKECIDKAMRVGNKECPVCRTRCATRRSLRDDPNFDALIAALFPDIDKHEEIQASMIKTFLQQSGALGQRSSTPKVTAVARTKRSQGGYQPGKNSYYPRRSRSAARNVSPLLSDYDEDEDVEGNDAIKLSSSSEELCTDRIHKRRRMIVPGSSTARLDLGSTEMIHTSPLPAGSKELSWGKGGVRSQTRHGSGNGSHGRFARAPRLARLIEYLHNLDDNEDKFDVHLKLLPLNEQNMPLKNPYLYCPSTLQIRHIQQFIAIQTSEQVEGIDVFVRNPQSLTFQPSKQVEKVPFDAFEEMQILGAEESLAGLLTSFTSSQGDLELMYCINVRKDI</sequence>
<dbReference type="SUPFAM" id="SSF57850">
    <property type="entry name" value="RING/U-box"/>
    <property type="match status" value="1"/>
</dbReference>
<keyword evidence="1" id="KW-0479">Metal-binding</keyword>
<feature type="region of interest" description="Disordered" evidence="5">
    <location>
        <begin position="1"/>
        <end position="70"/>
    </location>
</feature>
<feature type="region of interest" description="Disordered" evidence="5">
    <location>
        <begin position="281"/>
        <end position="310"/>
    </location>
</feature>
<dbReference type="OrthoDB" id="337575at2759"/>
<dbReference type="InterPro" id="IPR001841">
    <property type="entry name" value="Znf_RING"/>
</dbReference>
<dbReference type="Gene3D" id="3.30.40.10">
    <property type="entry name" value="Zinc/RING finger domain, C3HC4 (zinc finger)"/>
    <property type="match status" value="1"/>
</dbReference>
<proteinExistence type="predicted"/>
<name>A0A8T3B776_DENNO</name>
<reference evidence="7" key="1">
    <citation type="journal article" date="2022" name="Front. Genet.">
        <title>Chromosome-Scale Assembly of the Dendrobium nobile Genome Provides Insights Into the Molecular Mechanism of the Biosynthesis of the Medicinal Active Ingredient of Dendrobium.</title>
        <authorList>
            <person name="Xu Q."/>
            <person name="Niu S.-C."/>
            <person name="Li K.-L."/>
            <person name="Zheng P.-J."/>
            <person name="Zhang X.-J."/>
            <person name="Jia Y."/>
            <person name="Liu Y."/>
            <person name="Niu Y.-X."/>
            <person name="Yu L.-H."/>
            <person name="Chen D.-F."/>
            <person name="Zhang G.-Q."/>
        </authorList>
    </citation>
    <scope>NUCLEOTIDE SEQUENCE</scope>
    <source>
        <tissue evidence="7">Leaf</tissue>
    </source>
</reference>
<keyword evidence="3" id="KW-0862">Zinc</keyword>
<feature type="domain" description="RING-type" evidence="6">
    <location>
        <begin position="91"/>
        <end position="131"/>
    </location>
</feature>
<dbReference type="PANTHER" id="PTHR46537">
    <property type="entry name" value="OS11G0578200 PROTEIN"/>
    <property type="match status" value="1"/>
</dbReference>
<evidence type="ECO:0000256" key="1">
    <source>
        <dbReference type="ARBA" id="ARBA00022723"/>
    </source>
</evidence>
<dbReference type="InterPro" id="IPR044592">
    <property type="entry name" value="RING1A/B"/>
</dbReference>
<dbReference type="PROSITE" id="PS50089">
    <property type="entry name" value="ZF_RING_2"/>
    <property type="match status" value="1"/>
</dbReference>
<evidence type="ECO:0000256" key="4">
    <source>
        <dbReference type="PROSITE-ProRule" id="PRU00175"/>
    </source>
</evidence>
<evidence type="ECO:0000313" key="8">
    <source>
        <dbReference type="Proteomes" id="UP000829196"/>
    </source>
</evidence>
<feature type="compositionally biased region" description="Low complexity" evidence="5">
    <location>
        <begin position="12"/>
        <end position="31"/>
    </location>
</feature>
<evidence type="ECO:0000256" key="3">
    <source>
        <dbReference type="ARBA" id="ARBA00022833"/>
    </source>
</evidence>